<gene>
    <name evidence="1" type="ORF">K7472_31350</name>
</gene>
<sequence>MADHWWWRPGWRQGRSFYTFHLTFQHATQVHRIAAAYRRALAAVPGLDLVPDQWLHLTMQGLGFTDEVSDTDLNAIIAAARERLRAVPAFDLTLTRPEITPEAIRWEAQPATPTIAVRDALRQAIGAVWPTVPEVADGFAPHVSIAYSNAAGPAGPIADALDQVHEPPAVTPIDRVDLIVLNRDTRMYQWTTHTSIPLR</sequence>
<evidence type="ECO:0000313" key="1">
    <source>
        <dbReference type="EMBL" id="MBY8889305.1"/>
    </source>
</evidence>
<comment type="caution">
    <text evidence="1">The sequence shown here is derived from an EMBL/GenBank/DDBJ whole genome shotgun (WGS) entry which is preliminary data.</text>
</comment>
<reference evidence="1 2" key="1">
    <citation type="submission" date="2021-08" db="EMBL/GenBank/DDBJ databases">
        <title>Streptomyces sp. PTM05 isolated from lichen.</title>
        <authorList>
            <person name="Somphong A."/>
            <person name="Phongsopitanun W."/>
            <person name="Tanasupawat S."/>
        </authorList>
    </citation>
    <scope>NUCLEOTIDE SEQUENCE [LARGE SCALE GENOMIC DNA]</scope>
    <source>
        <strain evidence="1 2">Ptm05</strain>
    </source>
</reference>
<dbReference type="SUPFAM" id="SSF55144">
    <property type="entry name" value="LigT-like"/>
    <property type="match status" value="1"/>
</dbReference>
<dbReference type="InterPro" id="IPR009097">
    <property type="entry name" value="Cyclic_Pdiesterase"/>
</dbReference>
<dbReference type="EMBL" id="JAINVZ010000040">
    <property type="protein sequence ID" value="MBY8889305.1"/>
    <property type="molecule type" value="Genomic_DNA"/>
</dbReference>
<name>A0ABS7R453_9ACTN</name>
<protein>
    <submittedName>
        <fullName evidence="1">2'-5' RNA ligase family protein</fullName>
    </submittedName>
</protein>
<keyword evidence="1" id="KW-0436">Ligase</keyword>
<keyword evidence="2" id="KW-1185">Reference proteome</keyword>
<accession>A0ABS7R453</accession>
<dbReference type="Gene3D" id="3.90.1140.10">
    <property type="entry name" value="Cyclic phosphodiesterase"/>
    <property type="match status" value="1"/>
</dbReference>
<evidence type="ECO:0000313" key="2">
    <source>
        <dbReference type="Proteomes" id="UP001198565"/>
    </source>
</evidence>
<dbReference type="GO" id="GO:0016874">
    <property type="term" value="F:ligase activity"/>
    <property type="evidence" value="ECO:0007669"/>
    <property type="project" value="UniProtKB-KW"/>
</dbReference>
<dbReference type="Proteomes" id="UP001198565">
    <property type="component" value="Unassembled WGS sequence"/>
</dbReference>
<organism evidence="1 2">
    <name type="scientific">Streptantibioticus parmotrematis</name>
    <dbReference type="NCBI Taxonomy" id="2873249"/>
    <lineage>
        <taxon>Bacteria</taxon>
        <taxon>Bacillati</taxon>
        <taxon>Actinomycetota</taxon>
        <taxon>Actinomycetes</taxon>
        <taxon>Kitasatosporales</taxon>
        <taxon>Streptomycetaceae</taxon>
        <taxon>Streptantibioticus</taxon>
    </lineage>
</organism>
<dbReference type="Pfam" id="PF13563">
    <property type="entry name" value="2_5_RNA_ligase2"/>
    <property type="match status" value="1"/>
</dbReference>
<proteinExistence type="predicted"/>